<accession>A0ABV8R995</accession>
<feature type="transmembrane region" description="Helical" evidence="2">
    <location>
        <begin position="256"/>
        <end position="278"/>
    </location>
</feature>
<feature type="transmembrane region" description="Helical" evidence="2">
    <location>
        <begin position="84"/>
        <end position="108"/>
    </location>
</feature>
<sequence>MEEDIKKEAEKKSYSEIDAKSETVRIIEILKSFLISLFDFKDDTDHKATIEAIKADIPFKGATAWILIFAVFVASIGLNADSTAVVIGAMLISPLMGPILGLGMSFALNDINTFKKSLTHLGIMIGLSLFASFMFFYFFPLTSTTEGTSELLGRVSPDIRDVLIAFFGGLALMVARTKKGTIASVIFGVAIATALMPPLCTAGFGLASGNFSFFFGAMYLFIINTIFIALASFIVLKLLKFPMHKYANSVTRKRYATIATVVGLAVMIPAIFTFISVFNESQTKIQFSRFIENEVKKIPKFQLLGDPDFDYKKKEIRMSFFNEVTDDVKYVLKNQLNDEEYNRLKDFDLKIKGSDTKSFELITTAYQEKREELQQSKNIIDGLHKQIADLQETISKLNARIEQDALNRNEKAVAFSRIAKDAKIRYIDIEEIGFASMLSSKDFIKIDTIPVATIKWNVKLHDSIISPKERELRTWLQKELELDTLFIKRDK</sequence>
<gene>
    <name evidence="3" type="ORF">ACFOWD_06595</name>
</gene>
<evidence type="ECO:0000256" key="1">
    <source>
        <dbReference type="SAM" id="Coils"/>
    </source>
</evidence>
<keyword evidence="4" id="KW-1185">Reference proteome</keyword>
<feature type="coiled-coil region" evidence="1">
    <location>
        <begin position="366"/>
        <end position="407"/>
    </location>
</feature>
<feature type="transmembrane region" description="Helical" evidence="2">
    <location>
        <begin position="57"/>
        <end position="78"/>
    </location>
</feature>
<dbReference type="InterPro" id="IPR005240">
    <property type="entry name" value="DUF389"/>
</dbReference>
<feature type="transmembrane region" description="Helical" evidence="2">
    <location>
        <begin position="213"/>
        <end position="236"/>
    </location>
</feature>
<proteinExistence type="predicted"/>
<keyword evidence="2" id="KW-0812">Transmembrane</keyword>
<dbReference type="PANTHER" id="PTHR20992:SF9">
    <property type="entry name" value="AT15442P-RELATED"/>
    <property type="match status" value="1"/>
</dbReference>
<keyword evidence="2" id="KW-0472">Membrane</keyword>
<comment type="caution">
    <text evidence="3">The sequence shown here is derived from an EMBL/GenBank/DDBJ whole genome shotgun (WGS) entry which is preliminary data.</text>
</comment>
<evidence type="ECO:0000313" key="3">
    <source>
        <dbReference type="EMBL" id="MFC4268568.1"/>
    </source>
</evidence>
<evidence type="ECO:0000313" key="4">
    <source>
        <dbReference type="Proteomes" id="UP001595826"/>
    </source>
</evidence>
<name>A0ABV8R995_9FLAO</name>
<feature type="transmembrane region" description="Helical" evidence="2">
    <location>
        <begin position="182"/>
        <end position="207"/>
    </location>
</feature>
<organism evidence="3 4">
    <name type="scientific">Polaribacter marinivivus</name>
    <dbReference type="NCBI Taxonomy" id="1524260"/>
    <lineage>
        <taxon>Bacteria</taxon>
        <taxon>Pseudomonadati</taxon>
        <taxon>Bacteroidota</taxon>
        <taxon>Flavobacteriia</taxon>
        <taxon>Flavobacteriales</taxon>
        <taxon>Flavobacteriaceae</taxon>
    </lineage>
</organism>
<dbReference type="PANTHER" id="PTHR20992">
    <property type="entry name" value="AT15442P-RELATED"/>
    <property type="match status" value="1"/>
</dbReference>
<evidence type="ECO:0000256" key="2">
    <source>
        <dbReference type="SAM" id="Phobius"/>
    </source>
</evidence>
<dbReference type="Pfam" id="PF04087">
    <property type="entry name" value="DUF389"/>
    <property type="match status" value="1"/>
</dbReference>
<dbReference type="EMBL" id="JBHSCY010000001">
    <property type="protein sequence ID" value="MFC4268568.1"/>
    <property type="molecule type" value="Genomic_DNA"/>
</dbReference>
<keyword evidence="1" id="KW-0175">Coiled coil</keyword>
<feature type="transmembrane region" description="Helical" evidence="2">
    <location>
        <begin position="159"/>
        <end position="175"/>
    </location>
</feature>
<protein>
    <submittedName>
        <fullName evidence="3">DUF389 domain-containing protein</fullName>
    </submittedName>
</protein>
<dbReference type="RefSeq" id="WP_298992185.1">
    <property type="nucleotide sequence ID" value="NZ_JBHSCY010000001.1"/>
</dbReference>
<feature type="transmembrane region" description="Helical" evidence="2">
    <location>
        <begin position="120"/>
        <end position="139"/>
    </location>
</feature>
<dbReference type="Proteomes" id="UP001595826">
    <property type="component" value="Unassembled WGS sequence"/>
</dbReference>
<reference evidence="4" key="1">
    <citation type="journal article" date="2019" name="Int. J. Syst. Evol. Microbiol.">
        <title>The Global Catalogue of Microorganisms (GCM) 10K type strain sequencing project: providing services to taxonomists for standard genome sequencing and annotation.</title>
        <authorList>
            <consortium name="The Broad Institute Genomics Platform"/>
            <consortium name="The Broad Institute Genome Sequencing Center for Infectious Disease"/>
            <person name="Wu L."/>
            <person name="Ma J."/>
        </authorList>
    </citation>
    <scope>NUCLEOTIDE SEQUENCE [LARGE SCALE GENOMIC DNA]</scope>
    <source>
        <strain evidence="4">CECT 8655</strain>
    </source>
</reference>
<keyword evidence="2" id="KW-1133">Transmembrane helix</keyword>